<feature type="transmembrane region" description="Helical" evidence="1">
    <location>
        <begin position="37"/>
        <end position="58"/>
    </location>
</feature>
<gene>
    <name evidence="2" type="ordered locus">SVEN_5677</name>
</gene>
<dbReference type="eggNOG" id="ENOG5032ET9">
    <property type="taxonomic scope" value="Bacteria"/>
</dbReference>
<organism evidence="2 3">
    <name type="scientific">Streptomyces venezuelae (strain ATCC 10712 / CBS 650.69 / DSM 40230 / JCM 4526 / NBRC 13096 / PD 04745)</name>
    <dbReference type="NCBI Taxonomy" id="953739"/>
    <lineage>
        <taxon>Bacteria</taxon>
        <taxon>Bacillati</taxon>
        <taxon>Actinomycetota</taxon>
        <taxon>Actinomycetes</taxon>
        <taxon>Kitasatosporales</taxon>
        <taxon>Streptomycetaceae</taxon>
        <taxon>Streptomyces</taxon>
    </lineage>
</organism>
<proteinExistence type="predicted"/>
<keyword evidence="3" id="KW-1185">Reference proteome</keyword>
<sequence>MSGIRNWRRQMGSLLVWWAIVTLVLVLLSAVTSQPVTLVGCGASAVFLIAVGEAGNGLRQRLRRRTRRTG</sequence>
<feature type="transmembrane region" description="Helical" evidence="1">
    <location>
        <begin position="12"/>
        <end position="31"/>
    </location>
</feature>
<dbReference type="EMBL" id="FR845719">
    <property type="protein sequence ID" value="CCA58963.1"/>
    <property type="molecule type" value="Genomic_DNA"/>
</dbReference>
<protein>
    <submittedName>
        <fullName evidence="2">Uncharacterized protein</fullName>
    </submittedName>
</protein>
<dbReference type="Proteomes" id="UP000006854">
    <property type="component" value="Chromosome"/>
</dbReference>
<accession>F2R9C0</accession>
<evidence type="ECO:0000313" key="2">
    <source>
        <dbReference type="EMBL" id="CCA58963.1"/>
    </source>
</evidence>
<dbReference type="STRING" id="953739.SVEN_5677"/>
<dbReference type="AlphaFoldDB" id="F2R9C0"/>
<name>F2R9C0_STRVP</name>
<keyword evidence="1" id="KW-0812">Transmembrane</keyword>
<keyword evidence="1" id="KW-1133">Transmembrane helix</keyword>
<dbReference type="KEGG" id="sve:SVEN_5677"/>
<dbReference type="HOGENOM" id="CLU_2756311_0_0_11"/>
<reference evidence="2 3" key="1">
    <citation type="journal article" date="2011" name="BMC Genomics">
        <title>Genome-wide analysis of the role of GlnR in Streptomyces venezuelae provides new insights into global nitrogen regulation in actinomycetes.</title>
        <authorList>
            <person name="Pullan S.T."/>
            <person name="Bibb M.J."/>
            <person name="Merrick M."/>
        </authorList>
    </citation>
    <scope>NUCLEOTIDE SEQUENCE [LARGE SCALE GENOMIC DNA]</scope>
    <source>
        <strain evidence="2">ATCC 10712</strain>
    </source>
</reference>
<evidence type="ECO:0000313" key="3">
    <source>
        <dbReference type="Proteomes" id="UP000006854"/>
    </source>
</evidence>
<evidence type="ECO:0000256" key="1">
    <source>
        <dbReference type="SAM" id="Phobius"/>
    </source>
</evidence>
<keyword evidence="1" id="KW-0472">Membrane</keyword>